<organism evidence="2 3">
    <name type="scientific">Chaetoceros tenuissimus</name>
    <dbReference type="NCBI Taxonomy" id="426638"/>
    <lineage>
        <taxon>Eukaryota</taxon>
        <taxon>Sar</taxon>
        <taxon>Stramenopiles</taxon>
        <taxon>Ochrophyta</taxon>
        <taxon>Bacillariophyta</taxon>
        <taxon>Coscinodiscophyceae</taxon>
        <taxon>Chaetocerotophycidae</taxon>
        <taxon>Chaetocerotales</taxon>
        <taxon>Chaetocerotaceae</taxon>
        <taxon>Chaetoceros</taxon>
    </lineage>
</organism>
<accession>A0AAD3CP62</accession>
<sequence>MKILFILFLKVLVAYSFVIPLKHGPNIDKKNFFQPHASSSSLVDTIKRDGIDVQSTLWDFTEYFSSMVDPSIQRFYSISKPPTGELIHQHCPVRELGVTWDALTLLKYWKENQEWIMEHGKQHEFASHYQKIASVVKSTIHSYISSCIKFEDYLLVDSNYLRERSNIAHSGLLVLSCIYAIEASIIDATEISPVVNGLVKGILRMQNPNGSFRIEYGYEDVYKMIEFYPGEAMVGLMEFYEKGNELHISNDYEIRQAIALAMKNALGFYSELYKNGDVDVNYNIWQVQAFSRLFRIFHVQNDVDESLCTDYCITLCQGIVNSGAWRMLGRGQSFYPNLQTVEIVVGLDALMEGISIARAHSLDNEIQRLEINARNAISFVIFSIDQIDVSALVGRGGLGFGGLTIMEQRLDVTGHAVHAFVKID</sequence>
<protein>
    <submittedName>
        <fullName evidence="2">Uncharacterized protein</fullName>
    </submittedName>
</protein>
<dbReference type="EMBL" id="BLLK01000038">
    <property type="protein sequence ID" value="GFH49492.1"/>
    <property type="molecule type" value="Genomic_DNA"/>
</dbReference>
<feature type="signal peptide" evidence="1">
    <location>
        <begin position="1"/>
        <end position="16"/>
    </location>
</feature>
<keyword evidence="3" id="KW-1185">Reference proteome</keyword>
<evidence type="ECO:0000313" key="3">
    <source>
        <dbReference type="Proteomes" id="UP001054902"/>
    </source>
</evidence>
<feature type="chain" id="PRO_5042125895" evidence="1">
    <location>
        <begin position="17"/>
        <end position="424"/>
    </location>
</feature>
<evidence type="ECO:0000313" key="2">
    <source>
        <dbReference type="EMBL" id="GFH49492.1"/>
    </source>
</evidence>
<evidence type="ECO:0000256" key="1">
    <source>
        <dbReference type="SAM" id="SignalP"/>
    </source>
</evidence>
<name>A0AAD3CP62_9STRA</name>
<reference evidence="2 3" key="1">
    <citation type="journal article" date="2021" name="Sci. Rep.">
        <title>The genome of the diatom Chaetoceros tenuissimus carries an ancient integrated fragment of an extant virus.</title>
        <authorList>
            <person name="Hongo Y."/>
            <person name="Kimura K."/>
            <person name="Takaki Y."/>
            <person name="Yoshida Y."/>
            <person name="Baba S."/>
            <person name="Kobayashi G."/>
            <person name="Nagasaki K."/>
            <person name="Hano T."/>
            <person name="Tomaru Y."/>
        </authorList>
    </citation>
    <scope>NUCLEOTIDE SEQUENCE [LARGE SCALE GENOMIC DNA]</scope>
    <source>
        <strain evidence="2 3">NIES-3715</strain>
    </source>
</reference>
<gene>
    <name evidence="2" type="ORF">CTEN210_05968</name>
</gene>
<keyword evidence="1" id="KW-0732">Signal</keyword>
<comment type="caution">
    <text evidence="2">The sequence shown here is derived from an EMBL/GenBank/DDBJ whole genome shotgun (WGS) entry which is preliminary data.</text>
</comment>
<proteinExistence type="predicted"/>
<dbReference type="AlphaFoldDB" id="A0AAD3CP62"/>
<dbReference type="Proteomes" id="UP001054902">
    <property type="component" value="Unassembled WGS sequence"/>
</dbReference>